<dbReference type="Proteomes" id="UP000004386">
    <property type="component" value="Unassembled WGS sequence"/>
</dbReference>
<gene>
    <name evidence="1" type="ORF">OINT_3000025</name>
</gene>
<organism evidence="1 2">
    <name type="scientific">Brucella intermedia LMG 3301</name>
    <dbReference type="NCBI Taxonomy" id="641118"/>
    <lineage>
        <taxon>Bacteria</taxon>
        <taxon>Pseudomonadati</taxon>
        <taxon>Pseudomonadota</taxon>
        <taxon>Alphaproteobacteria</taxon>
        <taxon>Hyphomicrobiales</taxon>
        <taxon>Brucellaceae</taxon>
        <taxon>Brucella/Ochrobactrum group</taxon>
        <taxon>Brucella</taxon>
    </lineage>
</organism>
<dbReference type="EMBL" id="ACQA01000004">
    <property type="protein sequence ID" value="EEQ92737.1"/>
    <property type="molecule type" value="Genomic_DNA"/>
</dbReference>
<proteinExistence type="predicted"/>
<dbReference type="AlphaFoldDB" id="C4WRE4"/>
<reference evidence="1 2" key="1">
    <citation type="submission" date="2009-05" db="EMBL/GenBank/DDBJ databases">
        <authorList>
            <person name="Setubal J.C."/>
            <person name="Boyle S."/>
            <person name="Crasta O.R."/>
            <person name="Gillespie J.J."/>
            <person name="Kenyon R.W."/>
            <person name="Lu J."/>
            <person name="Mane S."/>
            <person name="Nagrani S."/>
            <person name="Shallom J.M."/>
            <person name="Shallom S."/>
            <person name="Shukla M."/>
            <person name="Snyder E.E."/>
            <person name="Sobral B.W."/>
            <person name="Wattam A.R."/>
            <person name="Will R."/>
            <person name="Williams K."/>
            <person name="Yoo H."/>
            <person name="Munk C."/>
            <person name="Tapia R."/>
            <person name="Green L."/>
            <person name="Rogers Y."/>
            <person name="Detter J.C."/>
            <person name="Bruce D."/>
            <person name="Brettin T.S."/>
            <person name="Tsolis R."/>
        </authorList>
    </citation>
    <scope>NUCLEOTIDE SEQUENCE [LARGE SCALE GENOMIC DNA]</scope>
    <source>
        <strain evidence="1 2">LMG 3301</strain>
        <plasmid evidence="1">unnamed</plasmid>
    </source>
</reference>
<protein>
    <recommendedName>
        <fullName evidence="3">Major capsid protein</fullName>
    </recommendedName>
</protein>
<comment type="caution">
    <text evidence="1">The sequence shown here is derived from an EMBL/GenBank/DDBJ whole genome shotgun (WGS) entry which is preliminary data.</text>
</comment>
<evidence type="ECO:0000313" key="2">
    <source>
        <dbReference type="Proteomes" id="UP000004386"/>
    </source>
</evidence>
<dbReference type="HOGENOM" id="CLU_063872_0_0_5"/>
<name>C4WRE4_9HYPH</name>
<dbReference type="NCBIfam" id="TIGR04387">
    <property type="entry name" value="capsid_maj_N4"/>
    <property type="match status" value="1"/>
</dbReference>
<dbReference type="Pfam" id="PF13252">
    <property type="entry name" value="Phage_capsid_3"/>
    <property type="match status" value="1"/>
</dbReference>
<evidence type="ECO:0008006" key="3">
    <source>
        <dbReference type="Google" id="ProtNLM"/>
    </source>
</evidence>
<evidence type="ECO:0000313" key="1">
    <source>
        <dbReference type="EMBL" id="EEQ92737.1"/>
    </source>
</evidence>
<geneLocation type="plasmid" evidence="1">
    <name>unnamed</name>
</geneLocation>
<sequence length="382" mass="42732">MRMTCFCPRNPEIHVMAAKTTIPFGSPLAVARWSGALFASVETQSYWARKFMGEDDNAIIQRLTDLEKEAGDTIHFDLSAQLRQKPTPGDNRIEGKEEQLRFYSDEVKIDQLRHPVSAGGKMSRKRTAHDLRKTAKARLSEYWAKYMDEINFIYVSGARGMNEDFTEEVTYTGHATNPIQAPDNDHILYGGDADSKATISSTSKMDRDLIERAVVHAGMMRSLNPDNANMQPVTINGESHYVCVMSLFQEYDLRTSDTAGWLEIQKAAAAAEGRNNPIFKGGLGMINNCVLHSHQRVIRFDDYGADGAQPAARALFMGRQAGVVAYGSTGGMRFTWKEEMRDYDNEPTVAAGIIFGVKKTRFNDRDYGVVALDTYASRPKKK</sequence>
<dbReference type="InterPro" id="IPR025267">
    <property type="entry name" value="ORF017-like"/>
</dbReference>
<keyword evidence="1" id="KW-0614">Plasmid</keyword>
<accession>C4WRE4</accession>